<proteinExistence type="predicted"/>
<protein>
    <submittedName>
        <fullName evidence="1">Uncharacterized protein</fullName>
    </submittedName>
</protein>
<dbReference type="EMBL" id="JAIWYP010000001">
    <property type="protein sequence ID" value="KAH3877599.1"/>
    <property type="molecule type" value="Genomic_DNA"/>
</dbReference>
<name>A0A9D4MKZ6_DREPO</name>
<sequence>MRHKMWILSLVIILPEKGNLERVKITCTISFLSHISIVMIRMSMRSPVLFNLFLTKIMQWIPQDHHISISIGARQISNLQMELPYE</sequence>
<evidence type="ECO:0000313" key="2">
    <source>
        <dbReference type="Proteomes" id="UP000828390"/>
    </source>
</evidence>
<evidence type="ECO:0000313" key="1">
    <source>
        <dbReference type="EMBL" id="KAH3877599.1"/>
    </source>
</evidence>
<organism evidence="1 2">
    <name type="scientific">Dreissena polymorpha</name>
    <name type="common">Zebra mussel</name>
    <name type="synonym">Mytilus polymorpha</name>
    <dbReference type="NCBI Taxonomy" id="45954"/>
    <lineage>
        <taxon>Eukaryota</taxon>
        <taxon>Metazoa</taxon>
        <taxon>Spiralia</taxon>
        <taxon>Lophotrochozoa</taxon>
        <taxon>Mollusca</taxon>
        <taxon>Bivalvia</taxon>
        <taxon>Autobranchia</taxon>
        <taxon>Heteroconchia</taxon>
        <taxon>Euheterodonta</taxon>
        <taxon>Imparidentia</taxon>
        <taxon>Neoheterodontei</taxon>
        <taxon>Myida</taxon>
        <taxon>Dreissenoidea</taxon>
        <taxon>Dreissenidae</taxon>
        <taxon>Dreissena</taxon>
    </lineage>
</organism>
<comment type="caution">
    <text evidence="1">The sequence shown here is derived from an EMBL/GenBank/DDBJ whole genome shotgun (WGS) entry which is preliminary data.</text>
</comment>
<dbReference type="AlphaFoldDB" id="A0A9D4MKZ6"/>
<accession>A0A9D4MKZ6</accession>
<reference evidence="1" key="1">
    <citation type="journal article" date="2019" name="bioRxiv">
        <title>The Genome of the Zebra Mussel, Dreissena polymorpha: A Resource for Invasive Species Research.</title>
        <authorList>
            <person name="McCartney M.A."/>
            <person name="Auch B."/>
            <person name="Kono T."/>
            <person name="Mallez S."/>
            <person name="Zhang Y."/>
            <person name="Obille A."/>
            <person name="Becker A."/>
            <person name="Abrahante J.E."/>
            <person name="Garbe J."/>
            <person name="Badalamenti J.P."/>
            <person name="Herman A."/>
            <person name="Mangelson H."/>
            <person name="Liachko I."/>
            <person name="Sullivan S."/>
            <person name="Sone E.D."/>
            <person name="Koren S."/>
            <person name="Silverstein K.A.T."/>
            <person name="Beckman K.B."/>
            <person name="Gohl D.M."/>
        </authorList>
    </citation>
    <scope>NUCLEOTIDE SEQUENCE</scope>
    <source>
        <strain evidence="1">Duluth1</strain>
        <tissue evidence="1">Whole animal</tissue>
    </source>
</reference>
<reference evidence="1" key="2">
    <citation type="submission" date="2020-11" db="EMBL/GenBank/DDBJ databases">
        <authorList>
            <person name="McCartney M.A."/>
            <person name="Auch B."/>
            <person name="Kono T."/>
            <person name="Mallez S."/>
            <person name="Becker A."/>
            <person name="Gohl D.M."/>
            <person name="Silverstein K.A.T."/>
            <person name="Koren S."/>
            <person name="Bechman K.B."/>
            <person name="Herman A."/>
            <person name="Abrahante J.E."/>
            <person name="Garbe J."/>
        </authorList>
    </citation>
    <scope>NUCLEOTIDE SEQUENCE</scope>
    <source>
        <strain evidence="1">Duluth1</strain>
        <tissue evidence="1">Whole animal</tissue>
    </source>
</reference>
<gene>
    <name evidence="1" type="ORF">DPMN_001474</name>
</gene>
<keyword evidence="2" id="KW-1185">Reference proteome</keyword>
<dbReference type="Proteomes" id="UP000828390">
    <property type="component" value="Unassembled WGS sequence"/>
</dbReference>